<dbReference type="InterPro" id="IPR000597">
    <property type="entry name" value="Ribosomal_uL3"/>
</dbReference>
<evidence type="ECO:0000256" key="3">
    <source>
        <dbReference type="ARBA" id="ARBA00023274"/>
    </source>
</evidence>
<dbReference type="GO" id="GO:0006412">
    <property type="term" value="P:translation"/>
    <property type="evidence" value="ECO:0007669"/>
    <property type="project" value="InterPro"/>
</dbReference>
<dbReference type="KEGG" id="mcha:111017547"/>
<dbReference type="SUPFAM" id="SSF50447">
    <property type="entry name" value="Translation proteins"/>
    <property type="match status" value="1"/>
</dbReference>
<feature type="compositionally biased region" description="Acidic residues" evidence="4">
    <location>
        <begin position="142"/>
        <end position="156"/>
    </location>
</feature>
<accession>A0A6J1D5Q0</accession>
<name>A0A6J1D5Q0_MOMCH</name>
<feature type="compositionally biased region" description="Polar residues" evidence="4">
    <location>
        <begin position="114"/>
        <end position="123"/>
    </location>
</feature>
<proteinExistence type="inferred from homology"/>
<comment type="similarity">
    <text evidence="1">Belongs to the universal ribosomal protein uL3 family.</text>
</comment>
<evidence type="ECO:0000256" key="4">
    <source>
        <dbReference type="SAM" id="MobiDB-lite"/>
    </source>
</evidence>
<dbReference type="AlphaFoldDB" id="A0A6J1D5Q0"/>
<protein>
    <submittedName>
        <fullName evidence="6">Ribosomal protein L3-like</fullName>
    </submittedName>
</protein>
<gene>
    <name evidence="6" type="primary">LOC111017547</name>
</gene>
<dbReference type="Gene3D" id="3.30.1430.10">
    <property type="match status" value="1"/>
</dbReference>
<keyword evidence="5" id="KW-1185">Reference proteome</keyword>
<evidence type="ECO:0000313" key="6">
    <source>
        <dbReference type="RefSeq" id="XP_022149028.1"/>
    </source>
</evidence>
<dbReference type="Proteomes" id="UP000504603">
    <property type="component" value="Unplaced"/>
</dbReference>
<keyword evidence="3" id="KW-0687">Ribonucleoprotein</keyword>
<organism evidence="5 6">
    <name type="scientific">Momordica charantia</name>
    <name type="common">Bitter gourd</name>
    <name type="synonym">Balsam pear</name>
    <dbReference type="NCBI Taxonomy" id="3673"/>
    <lineage>
        <taxon>Eukaryota</taxon>
        <taxon>Viridiplantae</taxon>
        <taxon>Streptophyta</taxon>
        <taxon>Embryophyta</taxon>
        <taxon>Tracheophyta</taxon>
        <taxon>Spermatophyta</taxon>
        <taxon>Magnoliopsida</taxon>
        <taxon>eudicotyledons</taxon>
        <taxon>Gunneridae</taxon>
        <taxon>Pentapetalae</taxon>
        <taxon>rosids</taxon>
        <taxon>fabids</taxon>
        <taxon>Cucurbitales</taxon>
        <taxon>Cucurbitaceae</taxon>
        <taxon>Momordiceae</taxon>
        <taxon>Momordica</taxon>
    </lineage>
</organism>
<dbReference type="GO" id="GO:1990904">
    <property type="term" value="C:ribonucleoprotein complex"/>
    <property type="evidence" value="ECO:0007669"/>
    <property type="project" value="UniProtKB-KW"/>
</dbReference>
<evidence type="ECO:0000313" key="5">
    <source>
        <dbReference type="Proteomes" id="UP000504603"/>
    </source>
</evidence>
<feature type="region of interest" description="Disordered" evidence="4">
    <location>
        <begin position="107"/>
        <end position="162"/>
    </location>
</feature>
<evidence type="ECO:0000256" key="2">
    <source>
        <dbReference type="ARBA" id="ARBA00022980"/>
    </source>
</evidence>
<dbReference type="Pfam" id="PF00297">
    <property type="entry name" value="Ribosomal_L3"/>
    <property type="match status" value="1"/>
</dbReference>
<dbReference type="PANTHER" id="PTHR47809">
    <property type="entry name" value="DNA-BINDING BROMODOMAIN-CONTAINING PROTEIN"/>
    <property type="match status" value="1"/>
</dbReference>
<dbReference type="GO" id="GO:0003735">
    <property type="term" value="F:structural constituent of ribosome"/>
    <property type="evidence" value="ECO:0007669"/>
    <property type="project" value="InterPro"/>
</dbReference>
<dbReference type="GO" id="GO:0005840">
    <property type="term" value="C:ribosome"/>
    <property type="evidence" value="ECO:0007669"/>
    <property type="project" value="UniProtKB-KW"/>
</dbReference>
<dbReference type="RefSeq" id="XP_022149028.1">
    <property type="nucleotide sequence ID" value="XM_022293336.1"/>
</dbReference>
<evidence type="ECO:0000256" key="1">
    <source>
        <dbReference type="ARBA" id="ARBA00006540"/>
    </source>
</evidence>
<sequence>MGEKDIEAQLEKLKKYSTEILVLAHSQNKDIFSDKENGLKQKKAHLMEIQVPVDAIFQKDEMIDIIGVTKGKGYKGVPRVGFGKRRHKSDCLCAICVLKRRRKEREEIARITKDQTGAGYNQEESLRLESPGSLDSSSNADDSVDNELDVEEETRDEENATV</sequence>
<dbReference type="PANTHER" id="PTHR47809:SF2">
    <property type="entry name" value="DNA-BINDING BROMODOMAIN-CONTAINING PROTEIN"/>
    <property type="match status" value="1"/>
</dbReference>
<dbReference type="GeneID" id="111017547"/>
<reference evidence="6" key="1">
    <citation type="submission" date="2025-08" db="UniProtKB">
        <authorList>
            <consortium name="RefSeq"/>
        </authorList>
    </citation>
    <scope>IDENTIFICATION</scope>
    <source>
        <strain evidence="6">OHB3-1</strain>
    </source>
</reference>
<keyword evidence="2" id="KW-0689">Ribosomal protein</keyword>
<dbReference type="InterPro" id="IPR009000">
    <property type="entry name" value="Transl_B-barrel_sf"/>
</dbReference>